<keyword evidence="6" id="KW-1185">Reference proteome</keyword>
<evidence type="ECO:0000313" key="5">
    <source>
        <dbReference type="EMBL" id="KAF0386843.1"/>
    </source>
</evidence>
<evidence type="ECO:0000256" key="1">
    <source>
        <dbReference type="ARBA" id="ARBA00022741"/>
    </source>
</evidence>
<dbReference type="Gene3D" id="3.40.50.300">
    <property type="entry name" value="P-loop containing nucleotide triphosphate hydrolases"/>
    <property type="match status" value="1"/>
</dbReference>
<dbReference type="InterPro" id="IPR006703">
    <property type="entry name" value="G_AIG1"/>
</dbReference>
<organism evidence="5 6">
    <name type="scientific">Gigaspora margarita</name>
    <dbReference type="NCBI Taxonomy" id="4874"/>
    <lineage>
        <taxon>Eukaryota</taxon>
        <taxon>Fungi</taxon>
        <taxon>Fungi incertae sedis</taxon>
        <taxon>Mucoromycota</taxon>
        <taxon>Glomeromycotina</taxon>
        <taxon>Glomeromycetes</taxon>
        <taxon>Diversisporales</taxon>
        <taxon>Gigasporaceae</taxon>
        <taxon>Gigaspora</taxon>
    </lineage>
</organism>
<dbReference type="EMBL" id="WTPW01002319">
    <property type="protein sequence ID" value="KAF0386843.1"/>
    <property type="molecule type" value="Genomic_DNA"/>
</dbReference>
<dbReference type="Proteomes" id="UP000439903">
    <property type="component" value="Unassembled WGS sequence"/>
</dbReference>
<keyword evidence="3" id="KW-0175">Coiled coil</keyword>
<dbReference type="PANTHER" id="PTHR10903:SF184">
    <property type="entry name" value="GTP-BINDING PROTEIN A"/>
    <property type="match status" value="1"/>
</dbReference>
<gene>
    <name evidence="5" type="ORF">F8M41_011322</name>
</gene>
<evidence type="ECO:0000259" key="4">
    <source>
        <dbReference type="Pfam" id="PF04548"/>
    </source>
</evidence>
<reference evidence="5 6" key="1">
    <citation type="journal article" date="2019" name="Environ. Microbiol.">
        <title>At the nexus of three kingdoms: the genome of the mycorrhizal fungus Gigaspora margarita provides insights into plant, endobacterial and fungal interactions.</title>
        <authorList>
            <person name="Venice F."/>
            <person name="Ghignone S."/>
            <person name="Salvioli di Fossalunga A."/>
            <person name="Amselem J."/>
            <person name="Novero M."/>
            <person name="Xianan X."/>
            <person name="Sedzielewska Toro K."/>
            <person name="Morin E."/>
            <person name="Lipzen A."/>
            <person name="Grigoriev I.V."/>
            <person name="Henrissat B."/>
            <person name="Martin F.M."/>
            <person name="Bonfante P."/>
        </authorList>
    </citation>
    <scope>NUCLEOTIDE SEQUENCE [LARGE SCALE GENOMIC DNA]</scope>
    <source>
        <strain evidence="5 6">BEG34</strain>
    </source>
</reference>
<proteinExistence type="predicted"/>
<sequence>MKNIKTHKPWFRTGSGKSTLANVLVGKEKQFAVSSSSGSLTKSAQSGLFEENGVLYQVIDTVGLCDTAMTKDKVLSELAETCRMLGGGLYRILLVTGDRFTEEEKEMYYTMKEPIFDHKFVHYTTIIRTKFPSFMDEEECKKEEENLAKTNPEFSKIIKECKDIVFADNPPLKGLPKSIEANKEVREYSRKKIIESFIPNCEKYTPPALKEVSEKLISCFMEKKKLEKGLKEVEEKERRIKELEYEIKELEDVIKEMSRTIDFLGV</sequence>
<evidence type="ECO:0000256" key="2">
    <source>
        <dbReference type="ARBA" id="ARBA00023134"/>
    </source>
</evidence>
<feature type="domain" description="AIG1-type G" evidence="4">
    <location>
        <begin position="12"/>
        <end position="163"/>
    </location>
</feature>
<dbReference type="GO" id="GO:0005525">
    <property type="term" value="F:GTP binding"/>
    <property type="evidence" value="ECO:0007669"/>
    <property type="project" value="UniProtKB-KW"/>
</dbReference>
<accession>A0A8H3X177</accession>
<dbReference type="InterPro" id="IPR045058">
    <property type="entry name" value="GIMA/IAN/Toc"/>
</dbReference>
<dbReference type="Pfam" id="PF04548">
    <property type="entry name" value="AIG1"/>
    <property type="match status" value="1"/>
</dbReference>
<keyword evidence="1" id="KW-0547">Nucleotide-binding</keyword>
<dbReference type="PANTHER" id="PTHR10903">
    <property type="entry name" value="GTPASE, IMAP FAMILY MEMBER-RELATED"/>
    <property type="match status" value="1"/>
</dbReference>
<feature type="coiled-coil region" evidence="3">
    <location>
        <begin position="223"/>
        <end position="260"/>
    </location>
</feature>
<dbReference type="AlphaFoldDB" id="A0A8H3X177"/>
<dbReference type="SUPFAM" id="SSF52540">
    <property type="entry name" value="P-loop containing nucleoside triphosphate hydrolases"/>
    <property type="match status" value="1"/>
</dbReference>
<comment type="caution">
    <text evidence="5">The sequence shown here is derived from an EMBL/GenBank/DDBJ whole genome shotgun (WGS) entry which is preliminary data.</text>
</comment>
<dbReference type="OrthoDB" id="8954335at2759"/>
<keyword evidence="2" id="KW-0342">GTP-binding</keyword>
<name>A0A8H3X177_GIGMA</name>
<protein>
    <submittedName>
        <fullName evidence="5">GTPase imap family member 7-like</fullName>
    </submittedName>
</protein>
<evidence type="ECO:0000313" key="6">
    <source>
        <dbReference type="Proteomes" id="UP000439903"/>
    </source>
</evidence>
<evidence type="ECO:0000256" key="3">
    <source>
        <dbReference type="SAM" id="Coils"/>
    </source>
</evidence>
<dbReference type="InterPro" id="IPR027417">
    <property type="entry name" value="P-loop_NTPase"/>
</dbReference>